<dbReference type="InterPro" id="IPR002060">
    <property type="entry name" value="Squ/phyt_synthse"/>
</dbReference>
<keyword evidence="3" id="KW-0808">Transferase</keyword>
<name>A0ABP0I1K1_9DINO</name>
<dbReference type="InterPro" id="IPR033904">
    <property type="entry name" value="Trans_IPPS_HH"/>
</dbReference>
<dbReference type="EMBL" id="CAXAMM010002208">
    <property type="protein sequence ID" value="CAK8995165.1"/>
    <property type="molecule type" value="Genomic_DNA"/>
</dbReference>
<dbReference type="SFLD" id="SFLDG01212">
    <property type="entry name" value="Phytoene_synthase_like"/>
    <property type="match status" value="1"/>
</dbReference>
<dbReference type="Pfam" id="PF00494">
    <property type="entry name" value="SQS_PSY"/>
    <property type="match status" value="1"/>
</dbReference>
<dbReference type="Gene3D" id="1.10.600.10">
    <property type="entry name" value="Farnesyl Diphosphate Synthase"/>
    <property type="match status" value="1"/>
</dbReference>
<dbReference type="CDD" id="cd00683">
    <property type="entry name" value="Trans_IPPS_HH"/>
    <property type="match status" value="1"/>
</dbReference>
<evidence type="ECO:0000313" key="6">
    <source>
        <dbReference type="Proteomes" id="UP001642464"/>
    </source>
</evidence>
<comment type="caution">
    <text evidence="5">The sequence shown here is derived from an EMBL/GenBank/DDBJ whole genome shotgun (WGS) entry which is preliminary data.</text>
</comment>
<comment type="catalytic activity">
    <reaction evidence="1">
        <text>2 (2E,6E,10E)-geranylgeranyl diphosphate = 15-cis-phytoene + 2 diphosphate</text>
        <dbReference type="Rhea" id="RHEA:34475"/>
        <dbReference type="ChEBI" id="CHEBI:27787"/>
        <dbReference type="ChEBI" id="CHEBI:33019"/>
        <dbReference type="ChEBI" id="CHEBI:58756"/>
        <dbReference type="EC" id="2.5.1.32"/>
    </reaction>
</comment>
<dbReference type="PANTHER" id="PTHR31480">
    <property type="entry name" value="BIFUNCTIONAL LYCOPENE CYCLASE/PHYTOENE SYNTHASE"/>
    <property type="match status" value="1"/>
</dbReference>
<dbReference type="Proteomes" id="UP001642464">
    <property type="component" value="Unassembled WGS sequence"/>
</dbReference>
<dbReference type="InterPro" id="IPR008949">
    <property type="entry name" value="Isoprenoid_synthase_dom_sf"/>
</dbReference>
<gene>
    <name evidence="5" type="ORF">SCF082_LOCUS4234</name>
</gene>
<organism evidence="5 6">
    <name type="scientific">Durusdinium trenchii</name>
    <dbReference type="NCBI Taxonomy" id="1381693"/>
    <lineage>
        <taxon>Eukaryota</taxon>
        <taxon>Sar</taxon>
        <taxon>Alveolata</taxon>
        <taxon>Dinophyceae</taxon>
        <taxon>Suessiales</taxon>
        <taxon>Symbiodiniaceae</taxon>
        <taxon>Durusdinium</taxon>
    </lineage>
</organism>
<dbReference type="EC" id="2.5.1.32" evidence="2"/>
<dbReference type="InterPro" id="IPR044843">
    <property type="entry name" value="Trans_IPPS_bact-type"/>
</dbReference>
<dbReference type="PROSITE" id="PS01044">
    <property type="entry name" value="SQUALEN_PHYTOEN_SYN_1"/>
    <property type="match status" value="1"/>
</dbReference>
<evidence type="ECO:0000256" key="1">
    <source>
        <dbReference type="ARBA" id="ARBA00001805"/>
    </source>
</evidence>
<evidence type="ECO:0000256" key="2">
    <source>
        <dbReference type="ARBA" id="ARBA00012396"/>
    </source>
</evidence>
<evidence type="ECO:0000256" key="4">
    <source>
        <dbReference type="ARBA" id="ARBA00022746"/>
    </source>
</evidence>
<dbReference type="SUPFAM" id="SSF48576">
    <property type="entry name" value="Terpenoid synthases"/>
    <property type="match status" value="1"/>
</dbReference>
<proteinExistence type="predicted"/>
<keyword evidence="4" id="KW-0125">Carotenoid biosynthesis</keyword>
<protein>
    <recommendedName>
        <fullName evidence="2">15-cis-phytoene synthase</fullName>
        <ecNumber evidence="2">2.5.1.32</ecNumber>
    </recommendedName>
</protein>
<dbReference type="SFLD" id="SFLDG01018">
    <property type="entry name" value="Squalene/Phytoene_Synthase_Lik"/>
    <property type="match status" value="1"/>
</dbReference>
<reference evidence="5 6" key="1">
    <citation type="submission" date="2024-02" db="EMBL/GenBank/DDBJ databases">
        <authorList>
            <person name="Chen Y."/>
            <person name="Shah S."/>
            <person name="Dougan E. K."/>
            <person name="Thang M."/>
            <person name="Chan C."/>
        </authorList>
    </citation>
    <scope>NUCLEOTIDE SEQUENCE [LARGE SCALE GENOMIC DNA]</scope>
</reference>
<accession>A0ABP0I1K1</accession>
<dbReference type="InterPro" id="IPR019845">
    <property type="entry name" value="Squalene/phytoene_synthase_CS"/>
</dbReference>
<evidence type="ECO:0000256" key="3">
    <source>
        <dbReference type="ARBA" id="ARBA00022679"/>
    </source>
</evidence>
<sequence>MFFAPLSIAVRGAEYHDRVRNADPATSVQECAAPIAACFGRCASASCDRKNVEMVETRSAGPVKISPADSYRYCCRLAKRTGRNFYYSFLTLPRSMRRDMSVLYAFMRVTDDYGDDTEIPVAERRGLLATWRAELHAAFDGEPVRHEVFPALVEVAERHQIPRDFLVEVIDGVESDLDPQEFETFSDLERYCYRVAGVVGRSCIRIWGCHDPRADSAAVDCGVAFQVTNILRDIGEDADIGRCYVPLEDLQRFGVTREALRSHRYDGPFRELMQFECRRAWDYYQRARLLRQYLSKPGRRVFRAMLGIYGSLLAEIERRRFEVFSSRVRLSRTRKLWIAAGALIRA</sequence>
<evidence type="ECO:0000313" key="5">
    <source>
        <dbReference type="EMBL" id="CAK8995165.1"/>
    </source>
</evidence>
<keyword evidence="6" id="KW-1185">Reference proteome</keyword>
<dbReference type="SFLD" id="SFLDS00005">
    <property type="entry name" value="Isoprenoid_Synthase_Type_I"/>
    <property type="match status" value="1"/>
</dbReference>